<gene>
    <name evidence="1" type="ORF">JET14_05975</name>
</gene>
<evidence type="ECO:0000313" key="2">
    <source>
        <dbReference type="Proteomes" id="UP000596083"/>
    </source>
</evidence>
<dbReference type="SUPFAM" id="SSF53335">
    <property type="entry name" value="S-adenosyl-L-methionine-dependent methyltransferases"/>
    <property type="match status" value="2"/>
</dbReference>
<dbReference type="KEGG" id="mlut:JET14_05975"/>
<dbReference type="REBASE" id="497147">
    <property type="entry name" value="M.MluK001ORF5975P"/>
</dbReference>
<dbReference type="EMBL" id="CP066786">
    <property type="protein sequence ID" value="QQM31715.1"/>
    <property type="molecule type" value="Genomic_DNA"/>
</dbReference>
<dbReference type="RefSeq" id="WP_200337235.1">
    <property type="nucleotide sequence ID" value="NZ_CP066786.1"/>
</dbReference>
<reference evidence="1 2" key="1">
    <citation type="submission" date="2020-12" db="EMBL/GenBank/DDBJ databases">
        <authorList>
            <person name="Zheng R.K."/>
            <person name="Sun C.M."/>
        </authorList>
    </citation>
    <scope>NUCLEOTIDE SEQUENCE [LARGE SCALE GENOMIC DNA]</scope>
    <source>
        <strain evidence="1 2">ZRK001</strain>
    </source>
</reference>
<dbReference type="Gene3D" id="3.40.50.150">
    <property type="entry name" value="Vaccinia Virus protein VP39"/>
    <property type="match status" value="2"/>
</dbReference>
<dbReference type="InterPro" id="IPR029063">
    <property type="entry name" value="SAM-dependent_MTases_sf"/>
</dbReference>
<evidence type="ECO:0008006" key="3">
    <source>
        <dbReference type="Google" id="ProtNLM"/>
    </source>
</evidence>
<organism evidence="1 2">
    <name type="scientific">Martelella lutilitoris</name>
    <dbReference type="NCBI Taxonomy" id="2583532"/>
    <lineage>
        <taxon>Bacteria</taxon>
        <taxon>Pseudomonadati</taxon>
        <taxon>Pseudomonadota</taxon>
        <taxon>Alphaproteobacteria</taxon>
        <taxon>Hyphomicrobiales</taxon>
        <taxon>Aurantimonadaceae</taxon>
        <taxon>Martelella</taxon>
    </lineage>
</organism>
<protein>
    <recommendedName>
        <fullName evidence="3">Site-specific DNA-methyltransferase</fullName>
    </recommendedName>
</protein>
<proteinExistence type="predicted"/>
<name>A0A7T7KMG7_9HYPH</name>
<dbReference type="AlphaFoldDB" id="A0A7T7KMG7"/>
<dbReference type="Proteomes" id="UP000596083">
    <property type="component" value="Chromosome"/>
</dbReference>
<accession>A0A7T7KMG7</accession>
<sequence>MSLIEAEKANGEEFVSFAEWLDGRYLRYLSTNSGSDEIAFQSWKNFKEAFAPELVGQAVEETSRSLGRPVKSCIDPFGGSGTTALACQFLGVAPTTIEVNPYLADLIEAKLYSYDVSSLIDDFKQVAESQESFIGDRPFGSAPSTFVEPGQKGKYIFNHSIAEELASLKTRIDAVKNDSSRRLFRVLLGSIALPVSNVVISGKGRRYRRGWQERHFQVGEVNKLFAGAVIKAIYEIRRYAGRRYRGYNILRGDARKLTPEKGPYDLAVFSPPYPNSFDYTDVYNIELWICGYLNSGLDNKSLRLSTLRSHVQIAQTFTYHELPSSPELDEVVRELRDLRSSLWNRNIPEMVGAYFADMYMLLQRLHKSVVPGGRIYMVVGDSRYAGVTIPVASILSDIAIICGFSAIAEEPFRSMRASPQQGGKKELLETLVTLQRD</sequence>
<evidence type="ECO:0000313" key="1">
    <source>
        <dbReference type="EMBL" id="QQM31715.1"/>
    </source>
</evidence>